<keyword evidence="3" id="KW-1185">Reference proteome</keyword>
<protein>
    <submittedName>
        <fullName evidence="2">Uncharacterized protein</fullName>
    </submittedName>
</protein>
<reference evidence="2 3" key="1">
    <citation type="submission" date="2024-01" db="EMBL/GenBank/DDBJ databases">
        <title>Genome assemblies of Stephania.</title>
        <authorList>
            <person name="Yang L."/>
        </authorList>
    </citation>
    <scope>NUCLEOTIDE SEQUENCE [LARGE SCALE GENOMIC DNA]</scope>
    <source>
        <strain evidence="2">JXDWG</strain>
        <tissue evidence="2">Leaf</tissue>
    </source>
</reference>
<sequence length="184" mass="19870">MQCNQLLDSSPSLRPGLCGERRRRRSSSYWRRWPWRPPPHILLVMLSRDLGGGEEAADPPAFSITAPPPPYRDPRGPNEALDDGRVAFTEQVREGALVADKDVGDEVGDDELHEGGEAGGDAASRTSPSRRNRDLSRAAGSGVAWRKHSLFTAALLEVVMGAIVGGGGDEEAEMGGGGDGWRWR</sequence>
<dbReference type="AlphaFoldDB" id="A0AAP0J215"/>
<organism evidence="2 3">
    <name type="scientific">Stephania cephalantha</name>
    <dbReference type="NCBI Taxonomy" id="152367"/>
    <lineage>
        <taxon>Eukaryota</taxon>
        <taxon>Viridiplantae</taxon>
        <taxon>Streptophyta</taxon>
        <taxon>Embryophyta</taxon>
        <taxon>Tracheophyta</taxon>
        <taxon>Spermatophyta</taxon>
        <taxon>Magnoliopsida</taxon>
        <taxon>Ranunculales</taxon>
        <taxon>Menispermaceae</taxon>
        <taxon>Menispermoideae</taxon>
        <taxon>Cissampelideae</taxon>
        <taxon>Stephania</taxon>
    </lineage>
</organism>
<dbReference type="Proteomes" id="UP001419268">
    <property type="component" value="Unassembled WGS sequence"/>
</dbReference>
<name>A0AAP0J215_9MAGN</name>
<gene>
    <name evidence="2" type="ORF">Scep_014814</name>
</gene>
<evidence type="ECO:0000313" key="2">
    <source>
        <dbReference type="EMBL" id="KAK9125968.1"/>
    </source>
</evidence>
<evidence type="ECO:0000313" key="3">
    <source>
        <dbReference type="Proteomes" id="UP001419268"/>
    </source>
</evidence>
<evidence type="ECO:0000256" key="1">
    <source>
        <dbReference type="SAM" id="MobiDB-lite"/>
    </source>
</evidence>
<feature type="region of interest" description="Disordered" evidence="1">
    <location>
        <begin position="53"/>
        <end position="139"/>
    </location>
</feature>
<accession>A0AAP0J215</accession>
<comment type="caution">
    <text evidence="2">The sequence shown here is derived from an EMBL/GenBank/DDBJ whole genome shotgun (WGS) entry which is preliminary data.</text>
</comment>
<proteinExistence type="predicted"/>
<dbReference type="EMBL" id="JBBNAG010000006">
    <property type="protein sequence ID" value="KAK9125968.1"/>
    <property type="molecule type" value="Genomic_DNA"/>
</dbReference>